<accession>A0ABR2J0T0</accession>
<protein>
    <submittedName>
        <fullName evidence="1">Uncharacterized protein</fullName>
    </submittedName>
</protein>
<comment type="caution">
    <text evidence="1">The sequence shown here is derived from an EMBL/GenBank/DDBJ whole genome shotgun (WGS) entry which is preliminary data.</text>
</comment>
<keyword evidence="2" id="KW-1185">Reference proteome</keyword>
<name>A0ABR2J0T0_9EUKA</name>
<proteinExistence type="predicted"/>
<gene>
    <name evidence="1" type="ORF">M9Y10_008527</name>
</gene>
<dbReference type="Proteomes" id="UP001470230">
    <property type="component" value="Unassembled WGS sequence"/>
</dbReference>
<dbReference type="EMBL" id="JAPFFF010000014">
    <property type="protein sequence ID" value="KAK8870640.1"/>
    <property type="molecule type" value="Genomic_DNA"/>
</dbReference>
<reference evidence="1 2" key="1">
    <citation type="submission" date="2024-04" db="EMBL/GenBank/DDBJ databases">
        <title>Tritrichomonas musculus Genome.</title>
        <authorList>
            <person name="Alves-Ferreira E."/>
            <person name="Grigg M."/>
            <person name="Lorenzi H."/>
            <person name="Galac M."/>
        </authorList>
    </citation>
    <scope>NUCLEOTIDE SEQUENCE [LARGE SCALE GENOMIC DNA]</scope>
    <source>
        <strain evidence="1 2">EAF2021</strain>
    </source>
</reference>
<sequence length="498" mass="59982">MEHNMDFENDFMNIGEQPLINHDRRPHGKKHQAFLNDLITHRNQLKEFYRIRTKEEANENESASKQNRKLIKSFLDWKRYNSEEKQNELVNEIINTITDSPTNWRVNFEPLNNYGKQRLNNDLVHILQNVVAPRINADDKYFFNYKVSDDKGYNWVKVPLRADTFQELINRLKDGGLIFDIDSRPPEYFYEQGHPELPYWSLFSEISLYKNTYESKVNNDRGGSFFGYWNKTFIDLRRYQIFAREDNYFERRACIEVPCVIWSLRDLIPDDKLNAVALRLMTKNPRGMDEIITNYHNNKDLDFICREQHIHCKVHYYDEDCEKPQFRILDRGVDESKAKYHVELALYKQHYFKFEMTQYTRYFIKNYEELKWVDNGNKVVSKRNTGTYKRDSREKYYLNSLELLIEMMKNDMFSKMNFQDLYALTLKINPDTPLTEVPLFEDCQEFHYTHNGYEITDTFDTKPEGIIIDAEGNQLWPLSDDDDIPYEYEIDLEYDDDF</sequence>
<evidence type="ECO:0000313" key="1">
    <source>
        <dbReference type="EMBL" id="KAK8870640.1"/>
    </source>
</evidence>
<evidence type="ECO:0000313" key="2">
    <source>
        <dbReference type="Proteomes" id="UP001470230"/>
    </source>
</evidence>
<organism evidence="1 2">
    <name type="scientific">Tritrichomonas musculus</name>
    <dbReference type="NCBI Taxonomy" id="1915356"/>
    <lineage>
        <taxon>Eukaryota</taxon>
        <taxon>Metamonada</taxon>
        <taxon>Parabasalia</taxon>
        <taxon>Tritrichomonadida</taxon>
        <taxon>Tritrichomonadidae</taxon>
        <taxon>Tritrichomonas</taxon>
    </lineage>
</organism>